<feature type="domain" description="Ig-like" evidence="2">
    <location>
        <begin position="37"/>
        <end position="121"/>
    </location>
</feature>
<dbReference type="PANTHER" id="PTHR27003:SF434">
    <property type="entry name" value="RECEPTOR-LIKE PROTEIN KINASE FERONIA"/>
    <property type="match status" value="1"/>
</dbReference>
<dbReference type="GO" id="GO:0009506">
    <property type="term" value="C:plasmodesma"/>
    <property type="evidence" value="ECO:0007669"/>
    <property type="project" value="TreeGrafter"/>
</dbReference>
<gene>
    <name evidence="3" type="ORF">FEM48_Zijuj04G0055400</name>
</gene>
<accession>A0A978VI32</accession>
<comment type="caution">
    <text evidence="3">The sequence shown here is derived from an EMBL/GenBank/DDBJ whole genome shotgun (WGS) entry which is preliminary data.</text>
</comment>
<proteinExistence type="predicted"/>
<dbReference type="GO" id="GO:0004714">
    <property type="term" value="F:transmembrane receptor protein tyrosine kinase activity"/>
    <property type="evidence" value="ECO:0007669"/>
    <property type="project" value="InterPro"/>
</dbReference>
<protein>
    <recommendedName>
        <fullName evidence="2">Ig-like domain-containing protein</fullName>
    </recommendedName>
</protein>
<evidence type="ECO:0000313" key="4">
    <source>
        <dbReference type="Proteomes" id="UP000813462"/>
    </source>
</evidence>
<evidence type="ECO:0000313" key="3">
    <source>
        <dbReference type="EMBL" id="KAH7532751.1"/>
    </source>
</evidence>
<dbReference type="PANTHER" id="PTHR27003">
    <property type="entry name" value="OS07G0166700 PROTEIN"/>
    <property type="match status" value="1"/>
</dbReference>
<evidence type="ECO:0000256" key="1">
    <source>
        <dbReference type="SAM" id="MobiDB-lite"/>
    </source>
</evidence>
<feature type="region of interest" description="Disordered" evidence="1">
    <location>
        <begin position="110"/>
        <end position="150"/>
    </location>
</feature>
<name>A0A978VI32_ZIZJJ</name>
<dbReference type="GO" id="GO:0005886">
    <property type="term" value="C:plasma membrane"/>
    <property type="evidence" value="ECO:0007669"/>
    <property type="project" value="TreeGrafter"/>
</dbReference>
<dbReference type="AlphaFoldDB" id="A0A978VI32"/>
<dbReference type="InterPro" id="IPR045272">
    <property type="entry name" value="ANXUR1/2-like"/>
</dbReference>
<dbReference type="Gene3D" id="1.10.510.10">
    <property type="entry name" value="Transferase(Phosphotransferase) domain 1"/>
    <property type="match status" value="1"/>
</dbReference>
<dbReference type="InterPro" id="IPR007110">
    <property type="entry name" value="Ig-like_dom"/>
</dbReference>
<dbReference type="EMBL" id="JAEACU010000004">
    <property type="protein sequence ID" value="KAH7532751.1"/>
    <property type="molecule type" value="Genomic_DNA"/>
</dbReference>
<feature type="compositionally biased region" description="Polar residues" evidence="1">
    <location>
        <begin position="139"/>
        <end position="150"/>
    </location>
</feature>
<evidence type="ECO:0000259" key="2">
    <source>
        <dbReference type="PROSITE" id="PS50835"/>
    </source>
</evidence>
<reference evidence="3" key="1">
    <citation type="journal article" date="2021" name="Front. Plant Sci.">
        <title>Chromosome-Scale Genome Assembly for Chinese Sour Jujube and Insights Into Its Genome Evolution and Domestication Signature.</title>
        <authorList>
            <person name="Shen L.-Y."/>
            <person name="Luo H."/>
            <person name="Wang X.-L."/>
            <person name="Wang X.-M."/>
            <person name="Qiu X.-J."/>
            <person name="Liu H."/>
            <person name="Zhou S.-S."/>
            <person name="Jia K.-H."/>
            <person name="Nie S."/>
            <person name="Bao Y.-T."/>
            <person name="Zhang R.-G."/>
            <person name="Yun Q.-Z."/>
            <person name="Chai Y.-H."/>
            <person name="Lu J.-Y."/>
            <person name="Li Y."/>
            <person name="Zhao S.-W."/>
            <person name="Mao J.-F."/>
            <person name="Jia S.-G."/>
            <person name="Mao Y.-M."/>
        </authorList>
    </citation>
    <scope>NUCLEOTIDE SEQUENCE</scope>
    <source>
        <strain evidence="3">AT0</strain>
        <tissue evidence="3">Leaf</tissue>
    </source>
</reference>
<dbReference type="PROSITE" id="PS50835">
    <property type="entry name" value="IG_LIKE"/>
    <property type="match status" value="1"/>
</dbReference>
<organism evidence="3 4">
    <name type="scientific">Ziziphus jujuba var. spinosa</name>
    <dbReference type="NCBI Taxonomy" id="714518"/>
    <lineage>
        <taxon>Eukaryota</taxon>
        <taxon>Viridiplantae</taxon>
        <taxon>Streptophyta</taxon>
        <taxon>Embryophyta</taxon>
        <taxon>Tracheophyta</taxon>
        <taxon>Spermatophyta</taxon>
        <taxon>Magnoliopsida</taxon>
        <taxon>eudicotyledons</taxon>
        <taxon>Gunneridae</taxon>
        <taxon>Pentapetalae</taxon>
        <taxon>rosids</taxon>
        <taxon>fabids</taxon>
        <taxon>Rosales</taxon>
        <taxon>Rhamnaceae</taxon>
        <taxon>Paliureae</taxon>
        <taxon>Ziziphus</taxon>
    </lineage>
</organism>
<sequence>MSLAEWARSCYHNGTLDEIMDKHLKGGIAPECLRKFSEIAVNCMVDNGSERPSMNDVVWGLEFALQLQQSAEENTSLKGELTSEMKGEDEVPFINYSEDEGKFTCSWEHTSELKSGETKTSSSEHSSETNQYIKGMSGTVFSEINNPQAR</sequence>
<dbReference type="Proteomes" id="UP000813462">
    <property type="component" value="Unassembled WGS sequence"/>
</dbReference>